<proteinExistence type="predicted"/>
<comment type="caution">
    <text evidence="2">The sequence shown here is derived from an EMBL/GenBank/DDBJ whole genome shotgun (WGS) entry which is preliminary data.</text>
</comment>
<dbReference type="Proteomes" id="UP001384579">
    <property type="component" value="Unassembled WGS sequence"/>
</dbReference>
<name>A0ABU8YWG7_9CYAN</name>
<protein>
    <submittedName>
        <fullName evidence="2">Flotillin family protein</fullName>
    </submittedName>
</protein>
<evidence type="ECO:0000313" key="2">
    <source>
        <dbReference type="EMBL" id="MEK0188820.1"/>
    </source>
</evidence>
<accession>A0ABU8YWG7</accession>
<feature type="region of interest" description="Disordered" evidence="1">
    <location>
        <begin position="130"/>
        <end position="182"/>
    </location>
</feature>
<evidence type="ECO:0000256" key="1">
    <source>
        <dbReference type="SAM" id="MobiDB-lite"/>
    </source>
</evidence>
<sequence>RQQLVRETALAEIQQEMVKSEQGVKISELKANSQVKQAQGEAESIRVKGNAQASAYHAGVVALGGSGYTALQLMQIIGDRHVRVVPDVAVSGNGSGGGLVDGLLGMMMWNQTSKNGENGGELPVAKLPKSEPAVLEPATKLPVAKVNSVKPPESRTNSPVGNPEADIESLFDELPFDDRSFS</sequence>
<gene>
    <name evidence="2" type="ORF">WMG39_28815</name>
</gene>
<dbReference type="EMBL" id="JBBLXS010000772">
    <property type="protein sequence ID" value="MEK0188820.1"/>
    <property type="molecule type" value="Genomic_DNA"/>
</dbReference>
<evidence type="ECO:0000313" key="3">
    <source>
        <dbReference type="Proteomes" id="UP001384579"/>
    </source>
</evidence>
<feature type="non-terminal residue" evidence="2">
    <location>
        <position position="1"/>
    </location>
</feature>
<keyword evidence="3" id="KW-1185">Reference proteome</keyword>
<feature type="compositionally biased region" description="Acidic residues" evidence="1">
    <location>
        <begin position="165"/>
        <end position="175"/>
    </location>
</feature>
<reference evidence="2 3" key="1">
    <citation type="journal article" date="2020" name="Harmful Algae">
        <title>Molecular and morphological characterization of a novel dihydroanatoxin-a producing Microcoleus species (cyanobacteria) from the Russian River, California, USA.</title>
        <authorList>
            <person name="Conklin K.Y."/>
            <person name="Stancheva R."/>
            <person name="Otten T.G."/>
            <person name="Fadness R."/>
            <person name="Boyer G.L."/>
            <person name="Read B."/>
            <person name="Zhang X."/>
            <person name="Sheath R.G."/>
        </authorList>
    </citation>
    <scope>NUCLEOTIDE SEQUENCE [LARGE SCALE GENOMIC DNA]</scope>
    <source>
        <strain evidence="2 3">PTRS2</strain>
    </source>
</reference>
<organism evidence="2 3">
    <name type="scientific">Microcoleus anatoxicus PTRS2</name>
    <dbReference type="NCBI Taxonomy" id="2705321"/>
    <lineage>
        <taxon>Bacteria</taxon>
        <taxon>Bacillati</taxon>
        <taxon>Cyanobacteriota</taxon>
        <taxon>Cyanophyceae</taxon>
        <taxon>Oscillatoriophycideae</taxon>
        <taxon>Oscillatoriales</taxon>
        <taxon>Microcoleaceae</taxon>
        <taxon>Microcoleus</taxon>
        <taxon>Microcoleus anatoxicus</taxon>
    </lineage>
</organism>